<proteinExistence type="predicted"/>
<sequence>MLMPHCRAPSLLLILLGPILLAVGRAAMESQALYELEREPAYWDAQARATLDAALKLRPRDHQAKNIILFLGDGMGVSTVSAARILRGQMEGGSGEETMLAMDTFPYVALSKTYSVDKQVADSASTATAYHCGVKANAKTVGLSANAVAYECNTTFGNEVYSVLRRAKAQGKSVGIVTTTRVQHASPAAAYAHSVSRSWYSDADLPSSARRQGCVDIATQLVTNVDIDVILGGGRMYMTPKGTPDPEYPTSTSRKGDRKDKRNLIDVWLKAKPNKKSHYVWHRKEFDEINVKTTDRLMGGIDHGHHDGIAKLALTEAVMFDRAIQRAAQLTRESDTLTVVTADHSHVFTFGGNTPRGNPIFGLAPKKADDKMPFTSILYANGPGYVHVNGTRGNITMVDYYDEEYMQQAAVPLDAETHGGEDVAIYAKGPMAHLFHGVKEQNYVAHVMAYAACLEPYTNCPPYPHTHTSGGEEELHASYWNNKARQAIYAALNNQPNVRKAKNIILFLGDGMGVPTVTAGSDPQRPDGRKIRGGDQSGYGYLPIPSPTYNVDQQMPDSAGTGTAYTCGVKANYGTLGVTAATPRGNCKASFGNEVTSILHRAKLAGKSVGIVTTTRVQHASPGANYAHSADRSWYSDVDLPPEAVKDGCRDISYQLVHNTEINVILGGGRQYMFSKTTHDPEYPSYTGERNDGQDLVAKWIKNKKNVEYVWNKAGFDAVNPRRTDFLMGLFEPKDCRYEIERDPAMDPSLTEMMEKAIKILRKNPKGFYLFVEDKCNFCGRIDHGHHGTRAKRALTEAVEFDRAIGRAAELTSELDTLTVVTADHSHVFAFGGHAARGNPVLGVSRSIAKDDKRFTTAVYGNGPGYQIVNGTRPDVNATISSGNDYRQQTPVPLSSETHGIEDVAIFAKGPMSHLFHGVQEQSYIAHVMAYAACIEPYENCGLDNHAGSTHPSLLLLLLGLLLLSLCPV</sequence>
<organism evidence="1 2">
    <name type="scientific">Nibea albiflora</name>
    <name type="common">Yellow drum</name>
    <name type="synonym">Corvina albiflora</name>
    <dbReference type="NCBI Taxonomy" id="240163"/>
    <lineage>
        <taxon>Eukaryota</taxon>
        <taxon>Metazoa</taxon>
        <taxon>Chordata</taxon>
        <taxon>Craniata</taxon>
        <taxon>Vertebrata</taxon>
        <taxon>Euteleostomi</taxon>
        <taxon>Actinopterygii</taxon>
        <taxon>Neopterygii</taxon>
        <taxon>Teleostei</taxon>
        <taxon>Neoteleostei</taxon>
        <taxon>Acanthomorphata</taxon>
        <taxon>Eupercaria</taxon>
        <taxon>Sciaenidae</taxon>
        <taxon>Nibea</taxon>
    </lineage>
</organism>
<dbReference type="Proteomes" id="UP000805704">
    <property type="component" value="Chromosome 4"/>
</dbReference>
<keyword evidence="2" id="KW-1185">Reference proteome</keyword>
<gene>
    <name evidence="1" type="primary">ALPI</name>
    <name evidence="1" type="ORF">GBF38_007448</name>
</gene>
<comment type="caution">
    <text evidence="1">The sequence shown here is derived from an EMBL/GenBank/DDBJ whole genome shotgun (WGS) entry which is preliminary data.</text>
</comment>
<protein>
    <submittedName>
        <fullName evidence="1">Intestinal-type alkaline phosphatase</fullName>
    </submittedName>
</protein>
<accession>A0ACB7EQH4</accession>
<dbReference type="EMBL" id="CM024792">
    <property type="protein sequence ID" value="KAG8003096.1"/>
    <property type="molecule type" value="Genomic_DNA"/>
</dbReference>
<evidence type="ECO:0000313" key="2">
    <source>
        <dbReference type="Proteomes" id="UP000805704"/>
    </source>
</evidence>
<name>A0ACB7EQH4_NIBAL</name>
<reference evidence="1" key="1">
    <citation type="submission" date="2020-04" db="EMBL/GenBank/DDBJ databases">
        <title>A chromosome-scale assembly and high-density genetic map of the yellow drum (Nibea albiflora) genome.</title>
        <authorList>
            <person name="Xu D."/>
            <person name="Zhang W."/>
            <person name="Chen R."/>
            <person name="Tan P."/>
            <person name="Wang L."/>
            <person name="Song H."/>
            <person name="Tian L."/>
            <person name="Zhu Q."/>
            <person name="Wang B."/>
        </authorList>
    </citation>
    <scope>NUCLEOTIDE SEQUENCE</scope>
    <source>
        <strain evidence="1">ZJHYS-2018</strain>
    </source>
</reference>
<evidence type="ECO:0000313" key="1">
    <source>
        <dbReference type="EMBL" id="KAG8003096.1"/>
    </source>
</evidence>